<dbReference type="InterPro" id="IPR019826">
    <property type="entry name" value="Carboxylesterase_B_AS"/>
</dbReference>
<evidence type="ECO:0000256" key="3">
    <source>
        <dbReference type="ARBA" id="ARBA00022801"/>
    </source>
</evidence>
<dbReference type="EMBL" id="KQ459606">
    <property type="protein sequence ID" value="KPI91310.1"/>
    <property type="molecule type" value="Genomic_DNA"/>
</dbReference>
<comment type="similarity">
    <text evidence="1 6">Belongs to the type-B carboxylesterase/lipase family.</text>
</comment>
<dbReference type="Proteomes" id="UP000053268">
    <property type="component" value="Unassembled WGS sequence"/>
</dbReference>
<dbReference type="EC" id="3.1.1.-" evidence="6"/>
<evidence type="ECO:0000313" key="9">
    <source>
        <dbReference type="Proteomes" id="UP000053268"/>
    </source>
</evidence>
<feature type="domain" description="Carboxylesterase type B" evidence="7">
    <location>
        <begin position="96"/>
        <end position="609"/>
    </location>
</feature>
<dbReference type="InterPro" id="IPR050309">
    <property type="entry name" value="Type-B_Carboxylest/Lipase"/>
</dbReference>
<evidence type="ECO:0000256" key="5">
    <source>
        <dbReference type="ARBA" id="ARBA00023180"/>
    </source>
</evidence>
<evidence type="ECO:0000256" key="1">
    <source>
        <dbReference type="ARBA" id="ARBA00005964"/>
    </source>
</evidence>
<evidence type="ECO:0000313" key="8">
    <source>
        <dbReference type="EMBL" id="KPI91310.1"/>
    </source>
</evidence>
<organism evidence="8 9">
    <name type="scientific">Papilio xuthus</name>
    <name type="common">Asian swallowtail butterfly</name>
    <dbReference type="NCBI Taxonomy" id="66420"/>
    <lineage>
        <taxon>Eukaryota</taxon>
        <taxon>Metazoa</taxon>
        <taxon>Ecdysozoa</taxon>
        <taxon>Arthropoda</taxon>
        <taxon>Hexapoda</taxon>
        <taxon>Insecta</taxon>
        <taxon>Pterygota</taxon>
        <taxon>Neoptera</taxon>
        <taxon>Endopterygota</taxon>
        <taxon>Lepidoptera</taxon>
        <taxon>Glossata</taxon>
        <taxon>Ditrysia</taxon>
        <taxon>Papilionoidea</taxon>
        <taxon>Papilionidae</taxon>
        <taxon>Papilioninae</taxon>
        <taxon>Papilio</taxon>
    </lineage>
</organism>
<protein>
    <recommendedName>
        <fullName evidence="6">Carboxylic ester hydrolase</fullName>
        <ecNumber evidence="6">3.1.1.-</ecNumber>
    </recommendedName>
</protein>
<accession>A0A194PJP5</accession>
<keyword evidence="3 6" id="KW-0378">Hydrolase</keyword>
<dbReference type="PROSITE" id="PS00122">
    <property type="entry name" value="CARBOXYLESTERASE_B_1"/>
    <property type="match status" value="1"/>
</dbReference>
<evidence type="ECO:0000256" key="2">
    <source>
        <dbReference type="ARBA" id="ARBA00022487"/>
    </source>
</evidence>
<dbReference type="PANTHER" id="PTHR11559">
    <property type="entry name" value="CARBOXYLESTERASE"/>
    <property type="match status" value="1"/>
</dbReference>
<dbReference type="SUPFAM" id="SSF53474">
    <property type="entry name" value="alpha/beta-Hydrolases"/>
    <property type="match status" value="1"/>
</dbReference>
<dbReference type="STRING" id="66420.A0A194PJP5"/>
<sequence length="633" mass="72390">MDNLFGYVNYPMKTTVGSSPDFTSNRKFFANLISTPAFKEMLAKDTREIRLSYYLKMKYCDEAVLDQQILRDFYDHEVDQTKFVDMSETQGETIQRVLTKDGPICGLIENNDNKTYYHFKKIPYALPPVGPLRFMPPVPVKPWIEELDCTVEPSPPASFFFEEVIGSEDCLYIEVYTPKNTTGQLLPVMFWIGSFNFVFNIDPLLDPRLLVDKGVIFVRNGFRMGPFGFLSTNDFVAPGNNGLKDIIIALQWVQRNIECFGGDPNNVTLFGASSGGSIVHYMMLSPMATGLFHKAIIQSACATNNWALDKNPKQAVLRLGKKLNISSSDSSEIVSILKTLPQEDIMKACFKLLSHVEFEEFMCYGLFKPCIEDELEGITVFLSKSPALILKSGMVNKVPFVIGAYNSEACVFDYLKNNLYIHADIKSGPSLLKSMGENVFLKKMGQKILNFYYNSQNSTVVDNRYEYIQIMSDYYFLYNMINAIKKHKEIAPEIPIYFYIINFTGEWTVPKYLNFFNQGGHSADIPFIFNVKTKEGSVCKGNRDSMLMRCKISQMWTNFAKFGNPTPDEDDPLLNITWDPVTSKDELNYLSISPNFTKGVNPFYDRMTFWDELHKEHLFLQVLTHFNDIGVCW</sequence>
<evidence type="ECO:0000256" key="4">
    <source>
        <dbReference type="ARBA" id="ARBA00023157"/>
    </source>
</evidence>
<dbReference type="GO" id="GO:0052689">
    <property type="term" value="F:carboxylic ester hydrolase activity"/>
    <property type="evidence" value="ECO:0007669"/>
    <property type="project" value="UniProtKB-KW"/>
</dbReference>
<evidence type="ECO:0000259" key="7">
    <source>
        <dbReference type="Pfam" id="PF00135"/>
    </source>
</evidence>
<dbReference type="Gene3D" id="3.40.50.1820">
    <property type="entry name" value="alpha/beta hydrolase"/>
    <property type="match status" value="1"/>
</dbReference>
<dbReference type="InterPro" id="IPR002018">
    <property type="entry name" value="CarbesteraseB"/>
</dbReference>
<dbReference type="AlphaFoldDB" id="A0A194PJP5"/>
<gene>
    <name evidence="8" type="ORF">RR46_14814</name>
</gene>
<keyword evidence="9" id="KW-1185">Reference proteome</keyword>
<dbReference type="Pfam" id="PF00135">
    <property type="entry name" value="COesterase"/>
    <property type="match status" value="1"/>
</dbReference>
<keyword evidence="5" id="KW-0325">Glycoprotein</keyword>
<keyword evidence="2" id="KW-0719">Serine esterase</keyword>
<keyword evidence="4" id="KW-1015">Disulfide bond</keyword>
<reference evidence="8 9" key="1">
    <citation type="journal article" date="2015" name="Nat. Commun.">
        <title>Outbred genome sequencing and CRISPR/Cas9 gene editing in butterflies.</title>
        <authorList>
            <person name="Li X."/>
            <person name="Fan D."/>
            <person name="Zhang W."/>
            <person name="Liu G."/>
            <person name="Zhang L."/>
            <person name="Zhao L."/>
            <person name="Fang X."/>
            <person name="Chen L."/>
            <person name="Dong Y."/>
            <person name="Chen Y."/>
            <person name="Ding Y."/>
            <person name="Zhao R."/>
            <person name="Feng M."/>
            <person name="Zhu Y."/>
            <person name="Feng Y."/>
            <person name="Jiang X."/>
            <person name="Zhu D."/>
            <person name="Xiang H."/>
            <person name="Feng X."/>
            <person name="Li S."/>
            <person name="Wang J."/>
            <person name="Zhang G."/>
            <person name="Kronforst M.R."/>
            <person name="Wang W."/>
        </authorList>
    </citation>
    <scope>NUCLEOTIDE SEQUENCE [LARGE SCALE GENOMIC DNA]</scope>
    <source>
        <strain evidence="8">Ya'a_city_454_Px</strain>
        <tissue evidence="8">Whole body</tissue>
    </source>
</reference>
<evidence type="ECO:0000256" key="6">
    <source>
        <dbReference type="RuleBase" id="RU361235"/>
    </source>
</evidence>
<proteinExistence type="inferred from homology"/>
<name>A0A194PJP5_PAPXU</name>
<dbReference type="InterPro" id="IPR029058">
    <property type="entry name" value="AB_hydrolase_fold"/>
</dbReference>